<evidence type="ECO:0000256" key="1">
    <source>
        <dbReference type="ARBA" id="ARBA00037999"/>
    </source>
</evidence>
<accession>A0ABW4VU63</accession>
<keyword evidence="3" id="KW-0808">Transferase</keyword>
<protein>
    <submittedName>
        <fullName evidence="3">Aminotransferase class I/II-fold pyridoxal phosphate-dependent enzyme</fullName>
    </submittedName>
</protein>
<dbReference type="PANTHER" id="PTHR30244:SF34">
    <property type="entry name" value="DTDP-4-AMINO-4,6-DIDEOXYGALACTOSE TRANSAMINASE"/>
    <property type="match status" value="1"/>
</dbReference>
<evidence type="ECO:0000256" key="2">
    <source>
        <dbReference type="RuleBase" id="RU004508"/>
    </source>
</evidence>
<dbReference type="PANTHER" id="PTHR30244">
    <property type="entry name" value="TRANSAMINASE"/>
    <property type="match status" value="1"/>
</dbReference>
<proteinExistence type="inferred from homology"/>
<dbReference type="GO" id="GO:0008483">
    <property type="term" value="F:transaminase activity"/>
    <property type="evidence" value="ECO:0007669"/>
    <property type="project" value="UniProtKB-KW"/>
</dbReference>
<dbReference type="CDD" id="cd00616">
    <property type="entry name" value="AHBA_syn"/>
    <property type="match status" value="1"/>
</dbReference>
<organism evidence="3 4">
    <name type="scientific">Belliella marina</name>
    <dbReference type="NCBI Taxonomy" id="1644146"/>
    <lineage>
        <taxon>Bacteria</taxon>
        <taxon>Pseudomonadati</taxon>
        <taxon>Bacteroidota</taxon>
        <taxon>Cytophagia</taxon>
        <taxon>Cytophagales</taxon>
        <taxon>Cyclobacteriaceae</taxon>
        <taxon>Belliella</taxon>
    </lineage>
</organism>
<dbReference type="Proteomes" id="UP001597361">
    <property type="component" value="Unassembled WGS sequence"/>
</dbReference>
<keyword evidence="2" id="KW-0663">Pyridoxal phosphate</keyword>
<gene>
    <name evidence="3" type="ORF">ACFSKL_18910</name>
</gene>
<dbReference type="PIRSF" id="PIRSF000390">
    <property type="entry name" value="PLP_StrS"/>
    <property type="match status" value="1"/>
</dbReference>
<dbReference type="EMBL" id="JBHUHR010000045">
    <property type="protein sequence ID" value="MFD2036883.1"/>
    <property type="molecule type" value="Genomic_DNA"/>
</dbReference>
<comment type="caution">
    <text evidence="3">The sequence shown here is derived from an EMBL/GenBank/DDBJ whole genome shotgun (WGS) entry which is preliminary data.</text>
</comment>
<dbReference type="Gene3D" id="3.40.640.10">
    <property type="entry name" value="Type I PLP-dependent aspartate aminotransferase-like (Major domain)"/>
    <property type="match status" value="1"/>
</dbReference>
<dbReference type="InterPro" id="IPR015422">
    <property type="entry name" value="PyrdxlP-dep_Trfase_small"/>
</dbReference>
<dbReference type="Pfam" id="PF01041">
    <property type="entry name" value="DegT_DnrJ_EryC1"/>
    <property type="match status" value="1"/>
</dbReference>
<keyword evidence="4" id="KW-1185">Reference proteome</keyword>
<dbReference type="SUPFAM" id="SSF53383">
    <property type="entry name" value="PLP-dependent transferases"/>
    <property type="match status" value="1"/>
</dbReference>
<evidence type="ECO:0000313" key="3">
    <source>
        <dbReference type="EMBL" id="MFD2036883.1"/>
    </source>
</evidence>
<reference evidence="4" key="1">
    <citation type="journal article" date="2019" name="Int. J. Syst. Evol. Microbiol.">
        <title>The Global Catalogue of Microorganisms (GCM) 10K type strain sequencing project: providing services to taxonomists for standard genome sequencing and annotation.</title>
        <authorList>
            <consortium name="The Broad Institute Genomics Platform"/>
            <consortium name="The Broad Institute Genome Sequencing Center for Infectious Disease"/>
            <person name="Wu L."/>
            <person name="Ma J."/>
        </authorList>
    </citation>
    <scope>NUCLEOTIDE SEQUENCE [LARGE SCALE GENOMIC DNA]</scope>
    <source>
        <strain evidence="4">CGMCC 1.15180</strain>
    </source>
</reference>
<dbReference type="Gene3D" id="3.90.1150.10">
    <property type="entry name" value="Aspartate Aminotransferase, domain 1"/>
    <property type="match status" value="1"/>
</dbReference>
<dbReference type="InterPro" id="IPR015424">
    <property type="entry name" value="PyrdxlP-dep_Trfase"/>
</dbReference>
<dbReference type="InterPro" id="IPR015421">
    <property type="entry name" value="PyrdxlP-dep_Trfase_major"/>
</dbReference>
<keyword evidence="3" id="KW-0032">Aminotransferase</keyword>
<name>A0ABW4VU63_9BACT</name>
<dbReference type="RefSeq" id="WP_376888344.1">
    <property type="nucleotide sequence ID" value="NZ_JBHUHR010000045.1"/>
</dbReference>
<sequence>MQKSILLSAPLLSGNEKKYLDDVLQSPYIAAGGSYLERFENGFSPLLSPCKLIALNSGTSAIHLALILLGIKPGDEVICQSFTFCASANPIVYLGAKPIFVDSEEQTWNMCPSALEEAIKERIRLGTKPKAIIVIDLFGMPAKYDGICSIAQTYGIPLVEDAAESLGSKYKGQVCGTLGDLGIFSFNGNKIITTGGGGGLVCKDLALLEKGRYLAAQAREKVHYFEHHTYGYNYRMGTIPAAIGLGQLESLEDKVMRKRAVFGNYRRLLERFHGISLLDEPEGFYSNRWLTTVQIDPQVAGFDREDLRLAFEKENIESRYLWKPLHLQVAFRGLPYYGGNVAEGIYEKGLCLPSSAHLTIREQNRVVDVIASLYQKGI</sequence>
<dbReference type="InterPro" id="IPR000653">
    <property type="entry name" value="DegT/StrS_aminotransferase"/>
</dbReference>
<evidence type="ECO:0000313" key="4">
    <source>
        <dbReference type="Proteomes" id="UP001597361"/>
    </source>
</evidence>
<comment type="similarity">
    <text evidence="1 2">Belongs to the DegT/DnrJ/EryC1 family.</text>
</comment>